<evidence type="ECO:0000256" key="2">
    <source>
        <dbReference type="SAM" id="Phobius"/>
    </source>
</evidence>
<keyword evidence="4" id="KW-1185">Reference proteome</keyword>
<reference evidence="3" key="2">
    <citation type="submission" date="2020-09" db="EMBL/GenBank/DDBJ databases">
        <authorList>
            <person name="Sun Q."/>
            <person name="Zhou Y."/>
        </authorList>
    </citation>
    <scope>NUCLEOTIDE SEQUENCE</scope>
    <source>
        <strain evidence="3">CGMCC 4.7679</strain>
    </source>
</reference>
<evidence type="ECO:0000256" key="1">
    <source>
        <dbReference type="SAM" id="MobiDB-lite"/>
    </source>
</evidence>
<dbReference type="EMBL" id="BNAV01000009">
    <property type="protein sequence ID" value="GHF72565.1"/>
    <property type="molecule type" value="Genomic_DNA"/>
</dbReference>
<protein>
    <submittedName>
        <fullName evidence="3">Uncharacterized protein</fullName>
    </submittedName>
</protein>
<sequence>MPRWSGRETLAPVNTQPKLHQPRRALVAAVEVVLAAVAIWGAFPLWHHAVRTLTTNLDDGVVLTSTRLLGDWVAASIGLGLVAALLLVDAVREVLLAVRAKHRPRNEEQEPEGAFQGHLDEV</sequence>
<feature type="transmembrane region" description="Helical" evidence="2">
    <location>
        <begin position="25"/>
        <end position="46"/>
    </location>
</feature>
<name>A0A8H9J497_9PSEU</name>
<feature type="region of interest" description="Disordered" evidence="1">
    <location>
        <begin position="103"/>
        <end position="122"/>
    </location>
</feature>
<dbReference type="Proteomes" id="UP000658656">
    <property type="component" value="Unassembled WGS sequence"/>
</dbReference>
<evidence type="ECO:0000313" key="3">
    <source>
        <dbReference type="EMBL" id="GHF72565.1"/>
    </source>
</evidence>
<keyword evidence="2" id="KW-1133">Transmembrane helix</keyword>
<feature type="transmembrane region" description="Helical" evidence="2">
    <location>
        <begin position="72"/>
        <end position="95"/>
    </location>
</feature>
<evidence type="ECO:0000313" key="4">
    <source>
        <dbReference type="Proteomes" id="UP000658656"/>
    </source>
</evidence>
<keyword evidence="2" id="KW-0472">Membrane</keyword>
<accession>A0A8H9J497</accession>
<proteinExistence type="predicted"/>
<comment type="caution">
    <text evidence="3">The sequence shown here is derived from an EMBL/GenBank/DDBJ whole genome shotgun (WGS) entry which is preliminary data.</text>
</comment>
<reference evidence="3" key="1">
    <citation type="journal article" date="2014" name="Int. J. Syst. Evol. Microbiol.">
        <title>Complete genome sequence of Corynebacterium casei LMG S-19264T (=DSM 44701T), isolated from a smear-ripened cheese.</title>
        <authorList>
            <consortium name="US DOE Joint Genome Institute (JGI-PGF)"/>
            <person name="Walter F."/>
            <person name="Albersmeier A."/>
            <person name="Kalinowski J."/>
            <person name="Ruckert C."/>
        </authorList>
    </citation>
    <scope>NUCLEOTIDE SEQUENCE</scope>
    <source>
        <strain evidence="3">CGMCC 4.7679</strain>
    </source>
</reference>
<dbReference type="AlphaFoldDB" id="A0A8H9J497"/>
<keyword evidence="2" id="KW-0812">Transmembrane</keyword>
<organism evidence="3 4">
    <name type="scientific">Amycolatopsis bartoniae</name>
    <dbReference type="NCBI Taxonomy" id="941986"/>
    <lineage>
        <taxon>Bacteria</taxon>
        <taxon>Bacillati</taxon>
        <taxon>Actinomycetota</taxon>
        <taxon>Actinomycetes</taxon>
        <taxon>Pseudonocardiales</taxon>
        <taxon>Pseudonocardiaceae</taxon>
        <taxon>Amycolatopsis</taxon>
    </lineage>
</organism>
<gene>
    <name evidence="3" type="ORF">GCM10017566_53060</name>
</gene>